<dbReference type="InterPro" id="IPR012337">
    <property type="entry name" value="RNaseH-like_sf"/>
</dbReference>
<evidence type="ECO:0000313" key="3">
    <source>
        <dbReference type="Proteomes" id="UP000018467"/>
    </source>
</evidence>
<evidence type="ECO:0000259" key="1">
    <source>
        <dbReference type="Pfam" id="PF24764"/>
    </source>
</evidence>
<dbReference type="PANTHER" id="PTHR46791:SF14">
    <property type="match status" value="1"/>
</dbReference>
<dbReference type="GO" id="GO:0003676">
    <property type="term" value="F:nucleic acid binding"/>
    <property type="evidence" value="ECO:0007669"/>
    <property type="project" value="InterPro"/>
</dbReference>
<dbReference type="Pfam" id="PF24764">
    <property type="entry name" value="rva_4"/>
    <property type="match status" value="1"/>
</dbReference>
<reference evidence="2" key="4">
    <citation type="submission" date="2025-09" db="UniProtKB">
        <authorList>
            <consortium name="Ensembl"/>
        </authorList>
    </citation>
    <scope>IDENTIFICATION</scope>
</reference>
<feature type="domain" description="Integrase core" evidence="1">
    <location>
        <begin position="120"/>
        <end position="298"/>
    </location>
</feature>
<sequence length="385" mass="45451">MSRLTELIQFYFALGLNHKEILLSLSGIDGISLSIRTLRRILKSLRLYRRKNKSDLLDIALFLTEHLERHGKLHGYKLQHLKCLQAGYVVSQDTVRHLLKVLDPRGVELRRRNRLRRRLYRNPGPNFTWHVDSYDKLKPYGICINGAIDGFSRMVIWLHAYKTNSNPKVIASYFINEVEQRMGTPTKIRTDLGTENCTMEQMQRFLRYEGEDQHARDCYIYGSSNHNQRIESWWGFMRKQHAQDWMNRFQKLKDLDCFTGDFLDKQLILFTCLNIIEEELQQLVHLWNTHNIRPSRNAVAPHGRPFIMYTLPQLFGARDYLKRVSQQAVDVCREECQERGPYPCDETVFALSSHLMEEHHLHPPTTPAEATELYLFLRTCILNYI</sequence>
<dbReference type="InterPro" id="IPR058913">
    <property type="entry name" value="Integrase_dom_put"/>
</dbReference>
<name>A0A3B1K095_ASTMX</name>
<protein>
    <submittedName>
        <fullName evidence="2">Zmp:0000000984</fullName>
    </submittedName>
</protein>
<keyword evidence="3" id="KW-1185">Reference proteome</keyword>
<dbReference type="STRING" id="7994.ENSAMXP00000047505"/>
<dbReference type="AlphaFoldDB" id="A0A3B1K095"/>
<reference evidence="3" key="1">
    <citation type="submission" date="2013-03" db="EMBL/GenBank/DDBJ databases">
        <authorList>
            <person name="Jeffery W."/>
            <person name="Warren W."/>
            <person name="Wilson R.K."/>
        </authorList>
    </citation>
    <scope>NUCLEOTIDE SEQUENCE</scope>
    <source>
        <strain evidence="3">female</strain>
    </source>
</reference>
<dbReference type="PANTHER" id="PTHR46791">
    <property type="entry name" value="EXPRESSED PROTEIN"/>
    <property type="match status" value="1"/>
</dbReference>
<dbReference type="SUPFAM" id="SSF53098">
    <property type="entry name" value="Ribonuclease H-like"/>
    <property type="match status" value="1"/>
</dbReference>
<proteinExistence type="predicted"/>
<dbReference type="InterPro" id="IPR036397">
    <property type="entry name" value="RNaseH_sf"/>
</dbReference>
<dbReference type="Proteomes" id="UP000018467">
    <property type="component" value="Unassembled WGS sequence"/>
</dbReference>
<organism evidence="2 3">
    <name type="scientific">Astyanax mexicanus</name>
    <name type="common">Blind cave fish</name>
    <name type="synonym">Astyanax fasciatus mexicanus</name>
    <dbReference type="NCBI Taxonomy" id="7994"/>
    <lineage>
        <taxon>Eukaryota</taxon>
        <taxon>Metazoa</taxon>
        <taxon>Chordata</taxon>
        <taxon>Craniata</taxon>
        <taxon>Vertebrata</taxon>
        <taxon>Euteleostomi</taxon>
        <taxon>Actinopterygii</taxon>
        <taxon>Neopterygii</taxon>
        <taxon>Teleostei</taxon>
        <taxon>Ostariophysi</taxon>
        <taxon>Characiformes</taxon>
        <taxon>Characoidei</taxon>
        <taxon>Acestrorhamphidae</taxon>
        <taxon>Acestrorhamphinae</taxon>
        <taxon>Astyanax</taxon>
    </lineage>
</organism>
<dbReference type="Bgee" id="ENSAMXG00000033490">
    <property type="expression patterns" value="Expressed in brain and 1 other cell type or tissue"/>
</dbReference>
<dbReference type="InParanoid" id="A0A3B1K095"/>
<dbReference type="Ensembl" id="ENSAMXT00000046935.1">
    <property type="protein sequence ID" value="ENSAMXP00000047505.1"/>
    <property type="gene ID" value="ENSAMXG00000033490.1"/>
</dbReference>
<dbReference type="Gene3D" id="3.30.420.10">
    <property type="entry name" value="Ribonuclease H-like superfamily/Ribonuclease H"/>
    <property type="match status" value="1"/>
</dbReference>
<reference evidence="2" key="3">
    <citation type="submission" date="2025-08" db="UniProtKB">
        <authorList>
            <consortium name="Ensembl"/>
        </authorList>
    </citation>
    <scope>IDENTIFICATION</scope>
</reference>
<reference evidence="3" key="2">
    <citation type="journal article" date="2014" name="Nat. Commun.">
        <title>The cavefish genome reveals candidate genes for eye loss.</title>
        <authorList>
            <person name="McGaugh S.E."/>
            <person name="Gross J.B."/>
            <person name="Aken B."/>
            <person name="Blin M."/>
            <person name="Borowsky R."/>
            <person name="Chalopin D."/>
            <person name="Hinaux H."/>
            <person name="Jeffery W.R."/>
            <person name="Keene A."/>
            <person name="Ma L."/>
            <person name="Minx P."/>
            <person name="Murphy D."/>
            <person name="O'Quin K.E."/>
            <person name="Retaux S."/>
            <person name="Rohner N."/>
            <person name="Searle S.M."/>
            <person name="Stahl B.A."/>
            <person name="Tabin C."/>
            <person name="Volff J.N."/>
            <person name="Yoshizawa M."/>
            <person name="Warren W.C."/>
        </authorList>
    </citation>
    <scope>NUCLEOTIDE SEQUENCE [LARGE SCALE GENOMIC DNA]</scope>
    <source>
        <strain evidence="3">female</strain>
    </source>
</reference>
<accession>A0A3B1K095</accession>
<evidence type="ECO:0000313" key="2">
    <source>
        <dbReference type="Ensembl" id="ENSAMXP00000047505.1"/>
    </source>
</evidence>
<dbReference type="GeneTree" id="ENSGT01060000248575"/>